<sequence>MMFFRGFPRGLSSVEQACKPLPPKSWSGGVAPVAHMQPDDARPDIGKPSVAEPSVPERDMAVFARAVRQAENPHHRRACPTQPQQMTMSRRAAVMDAGHRRPDGPERAAAGSSKQGGPVACPPKRARRPAGAGASGAGPDPVPLPAVRRSPRRRKPSKPDPSAAQTPRRPCTSPPAAPRVRSPKSGRATTRSARQKSSRRPAKASAQRGPQPRTYRVNRLLGRYGHRLLILWSGGSTSLGTTKDIVDKGLLKDLTKDYTGLGQGVDLLDWRRGKNGRANAAGWARI</sequence>
<proteinExistence type="predicted"/>
<feature type="region of interest" description="Disordered" evidence="1">
    <location>
        <begin position="23"/>
        <end position="214"/>
    </location>
</feature>
<keyword evidence="3" id="KW-1185">Reference proteome</keyword>
<organism evidence="2 3">
    <name type="scientific">Purpureocillium lilacinum</name>
    <name type="common">Paecilomyces lilacinus</name>
    <dbReference type="NCBI Taxonomy" id="33203"/>
    <lineage>
        <taxon>Eukaryota</taxon>
        <taxon>Fungi</taxon>
        <taxon>Dikarya</taxon>
        <taxon>Ascomycota</taxon>
        <taxon>Pezizomycotina</taxon>
        <taxon>Sordariomycetes</taxon>
        <taxon>Hypocreomycetidae</taxon>
        <taxon>Hypocreales</taxon>
        <taxon>Ophiocordycipitaceae</taxon>
        <taxon>Purpureocillium</taxon>
    </lineage>
</organism>
<accession>A0ABR0BBG8</accession>
<dbReference type="EMBL" id="JAWRVI010000821">
    <property type="protein sequence ID" value="KAK4059071.1"/>
    <property type="molecule type" value="Genomic_DNA"/>
</dbReference>
<protein>
    <submittedName>
        <fullName evidence="2">Uncharacterized protein</fullName>
    </submittedName>
</protein>
<comment type="caution">
    <text evidence="2">The sequence shown here is derived from an EMBL/GenBank/DDBJ whole genome shotgun (WGS) entry which is preliminary data.</text>
</comment>
<dbReference type="Proteomes" id="UP001287286">
    <property type="component" value="Unassembled WGS sequence"/>
</dbReference>
<feature type="compositionally biased region" description="Basic and acidic residues" evidence="1">
    <location>
        <begin position="97"/>
        <end position="106"/>
    </location>
</feature>
<name>A0ABR0BBG8_PURLI</name>
<gene>
    <name evidence="2" type="ORF">Purlil1_14372</name>
</gene>
<feature type="compositionally biased region" description="Basic residues" evidence="1">
    <location>
        <begin position="193"/>
        <end position="202"/>
    </location>
</feature>
<reference evidence="2 3" key="1">
    <citation type="journal article" date="2024" name="Microbiol. Resour. Announc.">
        <title>Genome annotations for the ascomycete fungi Trichoderma harzianum, Trichoderma aggressivum, and Purpureocillium lilacinum.</title>
        <authorList>
            <person name="Beijen E.P.W."/>
            <person name="Ohm R.A."/>
        </authorList>
    </citation>
    <scope>NUCLEOTIDE SEQUENCE [LARGE SCALE GENOMIC DNA]</scope>
    <source>
        <strain evidence="2 3">CBS 150709</strain>
    </source>
</reference>
<evidence type="ECO:0000313" key="2">
    <source>
        <dbReference type="EMBL" id="KAK4059071.1"/>
    </source>
</evidence>
<evidence type="ECO:0000256" key="1">
    <source>
        <dbReference type="SAM" id="MobiDB-lite"/>
    </source>
</evidence>
<evidence type="ECO:0000313" key="3">
    <source>
        <dbReference type="Proteomes" id="UP001287286"/>
    </source>
</evidence>